<proteinExistence type="predicted"/>
<organism evidence="3 4">
    <name type="scientific">Bacillus taeanensis</name>
    <dbReference type="NCBI Taxonomy" id="273032"/>
    <lineage>
        <taxon>Bacteria</taxon>
        <taxon>Bacillati</taxon>
        <taxon>Bacillota</taxon>
        <taxon>Bacilli</taxon>
        <taxon>Bacillales</taxon>
        <taxon>Bacillaceae</taxon>
        <taxon>Bacillus</taxon>
    </lineage>
</organism>
<evidence type="ECO:0000259" key="2">
    <source>
        <dbReference type="Pfam" id="PF09925"/>
    </source>
</evidence>
<gene>
    <name evidence="3" type="ORF">DS031_13160</name>
</gene>
<evidence type="ECO:0000313" key="4">
    <source>
        <dbReference type="Proteomes" id="UP000253314"/>
    </source>
</evidence>
<feature type="transmembrane region" description="Helical" evidence="1">
    <location>
        <begin position="97"/>
        <end position="115"/>
    </location>
</feature>
<feature type="transmembrane region" description="Helical" evidence="1">
    <location>
        <begin position="520"/>
        <end position="538"/>
    </location>
</feature>
<feature type="transmembrane region" description="Helical" evidence="1">
    <location>
        <begin position="12"/>
        <end position="29"/>
    </location>
</feature>
<accession>A0A366XSJ0</accession>
<keyword evidence="1" id="KW-1133">Transmembrane helix</keyword>
<dbReference type="Pfam" id="PF14345">
    <property type="entry name" value="GDYXXLXY"/>
    <property type="match status" value="1"/>
</dbReference>
<feature type="transmembrane region" description="Helical" evidence="1">
    <location>
        <begin position="295"/>
        <end position="319"/>
    </location>
</feature>
<feature type="transmembrane region" description="Helical" evidence="1">
    <location>
        <begin position="201"/>
        <end position="219"/>
    </location>
</feature>
<dbReference type="InterPro" id="IPR025833">
    <property type="entry name" value="GDYXXLXY"/>
</dbReference>
<comment type="caution">
    <text evidence="3">The sequence shown here is derived from an EMBL/GenBank/DDBJ whole genome shotgun (WGS) entry which is preliminary data.</text>
</comment>
<keyword evidence="4" id="KW-1185">Reference proteome</keyword>
<keyword evidence="1" id="KW-0472">Membrane</keyword>
<dbReference type="InterPro" id="IPR018677">
    <property type="entry name" value="DUF2157"/>
</dbReference>
<evidence type="ECO:0000313" key="3">
    <source>
        <dbReference type="EMBL" id="RBW69102.1"/>
    </source>
</evidence>
<feature type="transmembrane region" description="Helical" evidence="1">
    <location>
        <begin position="325"/>
        <end position="342"/>
    </location>
</feature>
<sequence>MRTVNEQAVKIGYVLALSLIMAAVIYFFASNWGGLDKWQKISLSVGLLVLFYGGAFLLAKWFTRRPFLSEFFFFIGCISFGVTIALIGQIYNSHADSFMLFVVWAVPSLLFSFFTKYQPFYFLSYGLVHLAVWFFLFPSAGFHTNEEYWYRGFFLGTAFANLLLFIIIEKGVFRAQALAFLAFISFHITMLILSTGELFESFSLIMSFTYLVILVRWFIYYVKTDFHKGYTVLLGLGFTVFVIIKFIAFLIFVGTEFVFLFTMFLPVVIVAGAVFGISKWRKNKKGNESPLMRRIFIGVISLISSVIAASSIAGTLFLIVGEVPYYVTAFLAVLGFILPAVLLKNWDPVIRYTVLLTGYFLGAPSVIFSHLAYSFAFIAVLGFVFWIYESKAIKYGTYFLTMFVLFAGCLEENFNMEAVVFSLLIVNIILLALSFKMIPVLKELVYINSIFYSFLSFFILTFLFENSFVTYVIVNSVYFIIATAVLFLALKRDQQALYWMSLLFWFAYVIYKYYDLLWSLLHKSLTFLIVGLILFILTNRYDALSKAVGSSISFVKKRWLSILVVLVLQVTIIGFQVVKSEVLLAEGELVKLELEPVDPRSMLQGDYVILRYTISNLSLTPEPSYNEKVKIGLVKNEAGIYQYSGTFLENNQQLENEHADVWITGRYKGDGNVEYGIENYFVEEGTGFELEQNADYANVKVSKGGDAIIVSLE</sequence>
<feature type="domain" description="DUF2157" evidence="2">
    <location>
        <begin position="10"/>
        <end position="116"/>
    </location>
</feature>
<feature type="transmembrane region" description="Helical" evidence="1">
    <location>
        <begin position="231"/>
        <end position="251"/>
    </location>
</feature>
<dbReference type="EMBL" id="QOCW01000013">
    <property type="protein sequence ID" value="RBW69102.1"/>
    <property type="molecule type" value="Genomic_DNA"/>
</dbReference>
<feature type="transmembrane region" description="Helical" evidence="1">
    <location>
        <begin position="257"/>
        <end position="275"/>
    </location>
</feature>
<feature type="transmembrane region" description="Helical" evidence="1">
    <location>
        <begin position="148"/>
        <end position="168"/>
    </location>
</feature>
<dbReference type="AlphaFoldDB" id="A0A366XSJ0"/>
<feature type="transmembrane region" description="Helical" evidence="1">
    <location>
        <begin position="445"/>
        <end position="464"/>
    </location>
</feature>
<feature type="transmembrane region" description="Helical" evidence="1">
    <location>
        <begin position="559"/>
        <end position="578"/>
    </location>
</feature>
<keyword evidence="1" id="KW-0812">Transmembrane</keyword>
<dbReference type="OrthoDB" id="4868247at2"/>
<dbReference type="Proteomes" id="UP000253314">
    <property type="component" value="Unassembled WGS sequence"/>
</dbReference>
<feature type="transmembrane region" description="Helical" evidence="1">
    <location>
        <begin position="420"/>
        <end position="438"/>
    </location>
</feature>
<feature type="transmembrane region" description="Helical" evidence="1">
    <location>
        <begin position="497"/>
        <end position="514"/>
    </location>
</feature>
<feature type="transmembrane region" description="Helical" evidence="1">
    <location>
        <begin position="122"/>
        <end position="142"/>
    </location>
</feature>
<feature type="transmembrane region" description="Helical" evidence="1">
    <location>
        <begin position="71"/>
        <end position="91"/>
    </location>
</feature>
<dbReference type="RefSeq" id="WP_113806534.1">
    <property type="nucleotide sequence ID" value="NZ_QOCW01000013.1"/>
</dbReference>
<feature type="transmembrane region" description="Helical" evidence="1">
    <location>
        <begin position="41"/>
        <end position="59"/>
    </location>
</feature>
<evidence type="ECO:0000256" key="1">
    <source>
        <dbReference type="SAM" id="Phobius"/>
    </source>
</evidence>
<reference evidence="3 4" key="1">
    <citation type="submission" date="2018-07" db="EMBL/GenBank/DDBJ databases">
        <title>Lottiidibacillus patelloidae gen. nov., sp. nov., isolated from the intestinal tract of a marine limpet and the reclassification of B. taeanensis BH030017T, B. algicola KMM 3737T and B. hwajinpoensis SW-72T as genus Lottiidibacillus.</title>
        <authorList>
            <person name="Liu R."/>
            <person name="Huang Z."/>
        </authorList>
    </citation>
    <scope>NUCLEOTIDE SEQUENCE [LARGE SCALE GENOMIC DNA]</scope>
    <source>
        <strain evidence="3 4">BH030017</strain>
    </source>
</reference>
<feature type="transmembrane region" description="Helical" evidence="1">
    <location>
        <begin position="175"/>
        <end position="195"/>
    </location>
</feature>
<protein>
    <recommendedName>
        <fullName evidence="2">DUF2157 domain-containing protein</fullName>
    </recommendedName>
</protein>
<feature type="transmembrane region" description="Helical" evidence="1">
    <location>
        <begin position="372"/>
        <end position="388"/>
    </location>
</feature>
<dbReference type="Pfam" id="PF09925">
    <property type="entry name" value="DUF2157"/>
    <property type="match status" value="1"/>
</dbReference>
<name>A0A366XSJ0_9BACI</name>
<feature type="transmembrane region" description="Helical" evidence="1">
    <location>
        <begin position="470"/>
        <end position="490"/>
    </location>
</feature>